<evidence type="ECO:0000313" key="2">
    <source>
        <dbReference type="WBParaSite" id="jg23709"/>
    </source>
</evidence>
<name>A0A915DWJ9_9BILA</name>
<reference evidence="2" key="1">
    <citation type="submission" date="2022-11" db="UniProtKB">
        <authorList>
            <consortium name="WormBaseParasite"/>
        </authorList>
    </citation>
    <scope>IDENTIFICATION</scope>
</reference>
<sequence length="131" mass="15025">MAKELSEEKKCWLFNHAGEMFNYRGGGKFKNSEKIPVAITRGENVQAGRAILAYTVSLNEYASRNGLNASQAPGPKDYDEENGVDHTLIARKGDKECQFDWNFMNYKPLQVCRHLKDFRQCLMIPIHSLRK</sequence>
<evidence type="ECO:0000313" key="1">
    <source>
        <dbReference type="Proteomes" id="UP000887574"/>
    </source>
</evidence>
<keyword evidence="1" id="KW-1185">Reference proteome</keyword>
<protein>
    <submittedName>
        <fullName evidence="2">Uncharacterized protein</fullName>
    </submittedName>
</protein>
<accession>A0A915DWJ9</accession>
<proteinExistence type="predicted"/>
<dbReference type="WBParaSite" id="jg23709">
    <property type="protein sequence ID" value="jg23709"/>
    <property type="gene ID" value="jg23709"/>
</dbReference>
<dbReference type="Proteomes" id="UP000887574">
    <property type="component" value="Unplaced"/>
</dbReference>
<dbReference type="AlphaFoldDB" id="A0A915DWJ9"/>
<organism evidence="1 2">
    <name type="scientific">Ditylenchus dipsaci</name>
    <dbReference type="NCBI Taxonomy" id="166011"/>
    <lineage>
        <taxon>Eukaryota</taxon>
        <taxon>Metazoa</taxon>
        <taxon>Ecdysozoa</taxon>
        <taxon>Nematoda</taxon>
        <taxon>Chromadorea</taxon>
        <taxon>Rhabditida</taxon>
        <taxon>Tylenchina</taxon>
        <taxon>Tylenchomorpha</taxon>
        <taxon>Sphaerularioidea</taxon>
        <taxon>Anguinidae</taxon>
        <taxon>Anguininae</taxon>
        <taxon>Ditylenchus</taxon>
    </lineage>
</organism>